<feature type="region of interest" description="Disordered" evidence="3">
    <location>
        <begin position="1"/>
        <end position="46"/>
    </location>
</feature>
<name>A0ABR0SDX1_9HYPO</name>
<evidence type="ECO:0000256" key="2">
    <source>
        <dbReference type="RuleBase" id="RU003844"/>
    </source>
</evidence>
<dbReference type="Pfam" id="PF01237">
    <property type="entry name" value="Oxysterol_BP"/>
    <property type="match status" value="1"/>
</dbReference>
<dbReference type="Gene3D" id="3.30.70.3490">
    <property type="match status" value="1"/>
</dbReference>
<feature type="compositionally biased region" description="Polar residues" evidence="3">
    <location>
        <begin position="433"/>
        <end position="452"/>
    </location>
</feature>
<gene>
    <name evidence="4" type="ORF">PT974_08606</name>
</gene>
<dbReference type="PROSITE" id="PS01013">
    <property type="entry name" value="OSBP"/>
    <property type="match status" value="1"/>
</dbReference>
<keyword evidence="5" id="KW-1185">Reference proteome</keyword>
<dbReference type="InterPro" id="IPR000648">
    <property type="entry name" value="Oxysterol-bd"/>
</dbReference>
<dbReference type="EMBL" id="JAVFKD010000014">
    <property type="protein sequence ID" value="KAK5990339.1"/>
    <property type="molecule type" value="Genomic_DNA"/>
</dbReference>
<protein>
    <submittedName>
        <fullName evidence="4">Oxysterol-binding protein-like protein OBPalpha</fullName>
    </submittedName>
</protein>
<reference evidence="4 5" key="1">
    <citation type="submission" date="2024-01" db="EMBL/GenBank/DDBJ databases">
        <title>Complete genome of Cladobotryum mycophilum ATHUM6906.</title>
        <authorList>
            <person name="Christinaki A.C."/>
            <person name="Myridakis A.I."/>
            <person name="Kouvelis V.N."/>
        </authorList>
    </citation>
    <scope>NUCLEOTIDE SEQUENCE [LARGE SCALE GENOMIC DNA]</scope>
    <source>
        <strain evidence="4 5">ATHUM6906</strain>
    </source>
</reference>
<feature type="region of interest" description="Disordered" evidence="3">
    <location>
        <begin position="431"/>
        <end position="509"/>
    </location>
</feature>
<dbReference type="Gene3D" id="1.10.287.2720">
    <property type="match status" value="1"/>
</dbReference>
<dbReference type="Proteomes" id="UP001338125">
    <property type="component" value="Unassembled WGS sequence"/>
</dbReference>
<comment type="caution">
    <text evidence="4">The sequence shown here is derived from an EMBL/GenBank/DDBJ whole genome shotgun (WGS) entry which is preliminary data.</text>
</comment>
<proteinExistence type="inferred from homology"/>
<dbReference type="SUPFAM" id="SSF144000">
    <property type="entry name" value="Oxysterol-binding protein-like"/>
    <property type="match status" value="1"/>
</dbReference>
<dbReference type="PANTHER" id="PTHR10972">
    <property type="entry name" value="OXYSTEROL-BINDING PROTEIN-RELATED"/>
    <property type="match status" value="1"/>
</dbReference>
<dbReference type="PANTHER" id="PTHR10972:SF102">
    <property type="entry name" value="OXYSTEROL-BINDING PROTEIN"/>
    <property type="match status" value="1"/>
</dbReference>
<comment type="similarity">
    <text evidence="1 2">Belongs to the OSBP family.</text>
</comment>
<feature type="compositionally biased region" description="Basic and acidic residues" evidence="3">
    <location>
        <begin position="500"/>
        <end position="509"/>
    </location>
</feature>
<evidence type="ECO:0000313" key="4">
    <source>
        <dbReference type="EMBL" id="KAK5990339.1"/>
    </source>
</evidence>
<accession>A0ABR0SDX1</accession>
<dbReference type="InterPro" id="IPR018494">
    <property type="entry name" value="Oxysterol-bd_CS"/>
</dbReference>
<evidence type="ECO:0000313" key="5">
    <source>
        <dbReference type="Proteomes" id="UP001338125"/>
    </source>
</evidence>
<dbReference type="Gene3D" id="2.40.160.120">
    <property type="match status" value="1"/>
</dbReference>
<feature type="compositionally biased region" description="Polar residues" evidence="3">
    <location>
        <begin position="1"/>
        <end position="14"/>
    </location>
</feature>
<sequence length="509" mass="57309">MLTGWFSQPAGNRSSTDEGRLGDDDDTQVVEPDQGNGETLRSGKQRWKPNNGEFLSHIISQLRPGADLSRVVLPTFILEPRSMLERITNFMCHPEMLLHIPTIDDPVERFVSVVKFYLSGWHIRPHGVKKPLNPILGEIFSCYWDLENGKRAYYISEQTSHHPPKSSYFYLAPDYNIRIDGTLKPRSRFLGNSAASLMEGIAFLTLLNRGSPNKGGEQYILTQPNMYARGILFGKMKYELGDHSFVRCPELDLTADIDFKTKGWVGGTYNAIGGVIKRESTGEVLFELSGLWSEKMYIKDVTTGHQEMFFDATKAKPSSPLVRPIQEQEERESQRLWEKTAIAVKERNHEVATDEKTKIEDRQREEAAARAQEGVEWHPRLFRAVKIGHGEPEENEESLEWIIDAEIDTSAPPENQAEQVMAIYPVIDGQKLNGKNHSASTSNHTGQPTTKAPSKDTAEDNLIDFEQNDAPKVKPVSPSDDIQSMLAATGKPAEGPLMDFTKDLRKDLL</sequence>
<evidence type="ECO:0000256" key="1">
    <source>
        <dbReference type="ARBA" id="ARBA00008842"/>
    </source>
</evidence>
<dbReference type="InterPro" id="IPR037239">
    <property type="entry name" value="OSBP_sf"/>
</dbReference>
<evidence type="ECO:0000256" key="3">
    <source>
        <dbReference type="SAM" id="MobiDB-lite"/>
    </source>
</evidence>
<organism evidence="4 5">
    <name type="scientific">Cladobotryum mycophilum</name>
    <dbReference type="NCBI Taxonomy" id="491253"/>
    <lineage>
        <taxon>Eukaryota</taxon>
        <taxon>Fungi</taxon>
        <taxon>Dikarya</taxon>
        <taxon>Ascomycota</taxon>
        <taxon>Pezizomycotina</taxon>
        <taxon>Sordariomycetes</taxon>
        <taxon>Hypocreomycetidae</taxon>
        <taxon>Hypocreales</taxon>
        <taxon>Hypocreaceae</taxon>
        <taxon>Cladobotryum</taxon>
    </lineage>
</organism>